<evidence type="ECO:0000256" key="9">
    <source>
        <dbReference type="ARBA" id="ARBA00042660"/>
    </source>
</evidence>
<dbReference type="SUPFAM" id="SSF47203">
    <property type="entry name" value="Acyl-CoA dehydrogenase C-terminal domain-like"/>
    <property type="match status" value="1"/>
</dbReference>
<gene>
    <name evidence="14" type="ORF">EV192_103758</name>
</gene>
<evidence type="ECO:0000256" key="8">
    <source>
        <dbReference type="ARBA" id="ARBA00040394"/>
    </source>
</evidence>
<dbReference type="Gene3D" id="1.20.140.10">
    <property type="entry name" value="Butyryl-CoA Dehydrogenase, subunit A, domain 3"/>
    <property type="match status" value="1"/>
</dbReference>
<dbReference type="Gene3D" id="1.10.540.10">
    <property type="entry name" value="Acyl-CoA dehydrogenase/oxidase, N-terminal domain"/>
    <property type="match status" value="1"/>
</dbReference>
<comment type="function">
    <text evidence="7">Catalyzes the dehydrogenation at the alpha-beta position of ACP-bound acyl chains. This results in the introduction of a double bond in the lipidic chain, which is further transferred to the epsilon-amino group of lysine residue in the mycobactin core by MbtK.</text>
</comment>
<dbReference type="InterPro" id="IPR009075">
    <property type="entry name" value="AcylCo_DH/oxidase_C"/>
</dbReference>
<comment type="similarity">
    <text evidence="3 10">Belongs to the acyl-CoA dehydrogenase family.</text>
</comment>
<name>A0A4R2JP58_9PSEU</name>
<evidence type="ECO:0000256" key="7">
    <source>
        <dbReference type="ARBA" id="ARBA00037085"/>
    </source>
</evidence>
<feature type="domain" description="Acyl-CoA oxidase/dehydrogenase middle" evidence="12">
    <location>
        <begin position="125"/>
        <end position="224"/>
    </location>
</feature>
<dbReference type="AlphaFoldDB" id="A0A4R2JP58"/>
<dbReference type="Pfam" id="PF02771">
    <property type="entry name" value="Acyl-CoA_dh_N"/>
    <property type="match status" value="1"/>
</dbReference>
<keyword evidence="15" id="KW-1185">Reference proteome</keyword>
<accession>A0A4R2JP58</accession>
<comment type="cofactor">
    <cofactor evidence="1 10">
        <name>FAD</name>
        <dbReference type="ChEBI" id="CHEBI:57692"/>
    </cofactor>
</comment>
<dbReference type="GO" id="GO:0033539">
    <property type="term" value="P:fatty acid beta-oxidation using acyl-CoA dehydrogenase"/>
    <property type="evidence" value="ECO:0007669"/>
    <property type="project" value="TreeGrafter"/>
</dbReference>
<evidence type="ECO:0000256" key="10">
    <source>
        <dbReference type="RuleBase" id="RU362125"/>
    </source>
</evidence>
<comment type="pathway">
    <text evidence="2">Siderophore biosynthesis; mycobactin biosynthesis.</text>
</comment>
<dbReference type="GO" id="GO:0005737">
    <property type="term" value="C:cytoplasm"/>
    <property type="evidence" value="ECO:0007669"/>
    <property type="project" value="TreeGrafter"/>
</dbReference>
<organism evidence="14 15">
    <name type="scientific">Actinocrispum wychmicini</name>
    <dbReference type="NCBI Taxonomy" id="1213861"/>
    <lineage>
        <taxon>Bacteria</taxon>
        <taxon>Bacillati</taxon>
        <taxon>Actinomycetota</taxon>
        <taxon>Actinomycetes</taxon>
        <taxon>Pseudonocardiales</taxon>
        <taxon>Pseudonocardiaceae</taxon>
        <taxon>Actinocrispum</taxon>
    </lineage>
</organism>
<evidence type="ECO:0000259" key="11">
    <source>
        <dbReference type="Pfam" id="PF00441"/>
    </source>
</evidence>
<evidence type="ECO:0000256" key="1">
    <source>
        <dbReference type="ARBA" id="ARBA00001974"/>
    </source>
</evidence>
<dbReference type="InterPro" id="IPR006091">
    <property type="entry name" value="Acyl-CoA_Oxase/DH_mid-dom"/>
</dbReference>
<reference evidence="14 15" key="1">
    <citation type="submission" date="2019-03" db="EMBL/GenBank/DDBJ databases">
        <title>Genomic Encyclopedia of Type Strains, Phase IV (KMG-IV): sequencing the most valuable type-strain genomes for metagenomic binning, comparative biology and taxonomic classification.</title>
        <authorList>
            <person name="Goeker M."/>
        </authorList>
    </citation>
    <scope>NUCLEOTIDE SEQUENCE [LARGE SCALE GENOMIC DNA]</scope>
    <source>
        <strain evidence="14 15">DSM 45934</strain>
    </source>
</reference>
<dbReference type="InterPro" id="IPR009100">
    <property type="entry name" value="AcylCoA_DH/oxidase_NM_dom_sf"/>
</dbReference>
<evidence type="ECO:0000259" key="13">
    <source>
        <dbReference type="Pfam" id="PF02771"/>
    </source>
</evidence>
<dbReference type="GO" id="GO:0003995">
    <property type="term" value="F:acyl-CoA dehydrogenase activity"/>
    <property type="evidence" value="ECO:0007669"/>
    <property type="project" value="InterPro"/>
</dbReference>
<dbReference type="PANTHER" id="PTHR48083">
    <property type="entry name" value="MEDIUM-CHAIN SPECIFIC ACYL-COA DEHYDROGENASE, MITOCHONDRIAL-RELATED"/>
    <property type="match status" value="1"/>
</dbReference>
<keyword evidence="5 10" id="KW-0274">FAD</keyword>
<dbReference type="InterPro" id="IPR006089">
    <property type="entry name" value="Acyl-CoA_DH_CS"/>
</dbReference>
<proteinExistence type="inferred from homology"/>
<comment type="caution">
    <text evidence="14">The sequence shown here is derived from an EMBL/GenBank/DDBJ whole genome shotgun (WGS) entry which is preliminary data.</text>
</comment>
<dbReference type="FunFam" id="2.40.110.10:FF:000002">
    <property type="entry name" value="Acyl-CoA dehydrogenase fadE12"/>
    <property type="match status" value="1"/>
</dbReference>
<dbReference type="PANTHER" id="PTHR48083:SF20">
    <property type="entry name" value="LONG-CHAIN SPECIFIC ACYL-COA DEHYDROGENASE, MITOCHONDRIAL"/>
    <property type="match status" value="1"/>
</dbReference>
<dbReference type="GO" id="GO:0050660">
    <property type="term" value="F:flavin adenine dinucleotide binding"/>
    <property type="evidence" value="ECO:0007669"/>
    <property type="project" value="InterPro"/>
</dbReference>
<evidence type="ECO:0000313" key="14">
    <source>
        <dbReference type="EMBL" id="TCO61174.1"/>
    </source>
</evidence>
<sequence length="384" mass="42200">MVTRAIFESEHELFRASARSFVAREILPRLADWEEAGVVDRDLWRRAGKVGLLGMHVDKEYGGGGVDDYRFQVVWNEELAYAGALSPAFNLHSEVVGGFLDRLSTPEQKSRWLPDFCTGECVGTIAITEPEAGSDVSAIRTTARRDGDCYLLNGQKAFVTHGSVADYILVLARLGADDDRPAGGPASAVLLLVRPTMAGVVIGRREAKIGVRSLDTVEVFLRDVRVPVGHRLGEEGLGFLYLLDNLPRERLSISVSALALAERVFAETVAHTRGRRAFGGSLVDLQHVRFTLAEMSTELTVARAFTDQCIMRHNDGALSTEDASMAKWWNTELCGRVTDRCLQLHGAQGYSRDSVIGRAYVDSRVQRIYGGSTEVMKEIIGQSI</sequence>
<protein>
    <recommendedName>
        <fullName evidence="8">Acyl-[acyl-carrier-protein] dehydrogenase MbtN</fullName>
    </recommendedName>
    <alternativeName>
        <fullName evidence="9">Mycobactin synthase protein N</fullName>
    </alternativeName>
</protein>
<dbReference type="SUPFAM" id="SSF56645">
    <property type="entry name" value="Acyl-CoA dehydrogenase NM domain-like"/>
    <property type="match status" value="1"/>
</dbReference>
<evidence type="ECO:0000256" key="4">
    <source>
        <dbReference type="ARBA" id="ARBA00022630"/>
    </source>
</evidence>
<dbReference type="RefSeq" id="WP_243726906.1">
    <property type="nucleotide sequence ID" value="NZ_SLWS01000003.1"/>
</dbReference>
<evidence type="ECO:0000259" key="12">
    <source>
        <dbReference type="Pfam" id="PF02770"/>
    </source>
</evidence>
<dbReference type="InterPro" id="IPR036250">
    <property type="entry name" value="AcylCo_DH-like_C"/>
</dbReference>
<keyword evidence="6 10" id="KW-0560">Oxidoreductase</keyword>
<feature type="domain" description="Acyl-CoA dehydrogenase/oxidase C-terminal" evidence="11">
    <location>
        <begin position="238"/>
        <end position="383"/>
    </location>
</feature>
<evidence type="ECO:0000256" key="3">
    <source>
        <dbReference type="ARBA" id="ARBA00009347"/>
    </source>
</evidence>
<dbReference type="FunFam" id="1.20.140.10:FF:000001">
    <property type="entry name" value="Acyl-CoA dehydrogenase"/>
    <property type="match status" value="1"/>
</dbReference>
<evidence type="ECO:0000256" key="5">
    <source>
        <dbReference type="ARBA" id="ARBA00022827"/>
    </source>
</evidence>
<dbReference type="Pfam" id="PF00441">
    <property type="entry name" value="Acyl-CoA_dh_1"/>
    <property type="match status" value="1"/>
</dbReference>
<dbReference type="InterPro" id="IPR013786">
    <property type="entry name" value="AcylCoA_DH/ox_N"/>
</dbReference>
<evidence type="ECO:0000256" key="6">
    <source>
        <dbReference type="ARBA" id="ARBA00023002"/>
    </source>
</evidence>
<dbReference type="InterPro" id="IPR046373">
    <property type="entry name" value="Acyl-CoA_Oxase/DH_mid-dom_sf"/>
</dbReference>
<dbReference type="Gene3D" id="2.40.110.10">
    <property type="entry name" value="Butyryl-CoA Dehydrogenase, subunit A, domain 2"/>
    <property type="match status" value="1"/>
</dbReference>
<feature type="domain" description="Acyl-CoA dehydrogenase/oxidase N-terminal" evidence="13">
    <location>
        <begin position="9"/>
        <end position="120"/>
    </location>
</feature>
<dbReference type="EMBL" id="SLWS01000003">
    <property type="protein sequence ID" value="TCO61174.1"/>
    <property type="molecule type" value="Genomic_DNA"/>
</dbReference>
<dbReference type="InterPro" id="IPR037069">
    <property type="entry name" value="AcylCoA_DH/ox_N_sf"/>
</dbReference>
<evidence type="ECO:0000313" key="15">
    <source>
        <dbReference type="Proteomes" id="UP000295680"/>
    </source>
</evidence>
<keyword evidence="4 10" id="KW-0285">Flavoprotein</keyword>
<dbReference type="InterPro" id="IPR050741">
    <property type="entry name" value="Acyl-CoA_dehydrogenase"/>
</dbReference>
<dbReference type="PROSITE" id="PS00072">
    <property type="entry name" value="ACYL_COA_DH_1"/>
    <property type="match status" value="1"/>
</dbReference>
<evidence type="ECO:0000256" key="2">
    <source>
        <dbReference type="ARBA" id="ARBA00005102"/>
    </source>
</evidence>
<dbReference type="Proteomes" id="UP000295680">
    <property type="component" value="Unassembled WGS sequence"/>
</dbReference>
<dbReference type="Pfam" id="PF02770">
    <property type="entry name" value="Acyl-CoA_dh_M"/>
    <property type="match status" value="1"/>
</dbReference>